<dbReference type="RefSeq" id="WP_176006040.1">
    <property type="nucleotide sequence ID" value="NZ_JABWMI010000010.1"/>
</dbReference>
<reference evidence="7 8" key="1">
    <citation type="submission" date="2020-07" db="EMBL/GenBank/DDBJ databases">
        <authorList>
            <person name="Sun Q."/>
        </authorList>
    </citation>
    <scope>NUCLEOTIDE SEQUENCE [LARGE SCALE GENOMIC DNA]</scope>
    <source>
        <strain evidence="7 8">MAH-1</strain>
    </source>
</reference>
<keyword evidence="5 6" id="KW-0472">Membrane</keyword>
<feature type="transmembrane region" description="Helical" evidence="6">
    <location>
        <begin position="159"/>
        <end position="178"/>
    </location>
</feature>
<keyword evidence="4 6" id="KW-1133">Transmembrane helix</keyword>
<feature type="transmembrane region" description="Helical" evidence="6">
    <location>
        <begin position="266"/>
        <end position="287"/>
    </location>
</feature>
<evidence type="ECO:0000256" key="1">
    <source>
        <dbReference type="ARBA" id="ARBA00004651"/>
    </source>
</evidence>
<comment type="subcellular location">
    <subcellularLocation>
        <location evidence="1">Cell membrane</location>
        <topology evidence="1">Multi-pass membrane protein</topology>
    </subcellularLocation>
</comment>
<dbReference type="EMBL" id="JACBJI010000003">
    <property type="protein sequence ID" value="NYA71243.1"/>
    <property type="molecule type" value="Genomic_DNA"/>
</dbReference>
<keyword evidence="8" id="KW-1185">Reference proteome</keyword>
<dbReference type="CDD" id="cd13125">
    <property type="entry name" value="MATE_like_10"/>
    <property type="match status" value="1"/>
</dbReference>
<feature type="transmembrane region" description="Helical" evidence="6">
    <location>
        <begin position="373"/>
        <end position="394"/>
    </location>
</feature>
<dbReference type="GO" id="GO:0009246">
    <property type="term" value="P:enterobacterial common antigen biosynthetic process"/>
    <property type="evidence" value="ECO:0007669"/>
    <property type="project" value="InterPro"/>
</dbReference>
<dbReference type="GO" id="GO:0005886">
    <property type="term" value="C:plasma membrane"/>
    <property type="evidence" value="ECO:0007669"/>
    <property type="project" value="UniProtKB-SubCell"/>
</dbReference>
<evidence type="ECO:0000256" key="3">
    <source>
        <dbReference type="ARBA" id="ARBA00022692"/>
    </source>
</evidence>
<feature type="transmembrane region" description="Helical" evidence="6">
    <location>
        <begin position="184"/>
        <end position="206"/>
    </location>
</feature>
<organism evidence="7 8">
    <name type="scientific">Flavobacterium agri</name>
    <dbReference type="NCBI Taxonomy" id="2743471"/>
    <lineage>
        <taxon>Bacteria</taxon>
        <taxon>Pseudomonadati</taxon>
        <taxon>Bacteroidota</taxon>
        <taxon>Flavobacteriia</taxon>
        <taxon>Flavobacteriales</taxon>
        <taxon>Flavobacteriaceae</taxon>
        <taxon>Flavobacterium</taxon>
    </lineage>
</organism>
<dbReference type="Proteomes" id="UP000535020">
    <property type="component" value="Unassembled WGS sequence"/>
</dbReference>
<proteinExistence type="predicted"/>
<evidence type="ECO:0000256" key="2">
    <source>
        <dbReference type="ARBA" id="ARBA00022475"/>
    </source>
</evidence>
<feature type="transmembrane region" description="Helical" evidence="6">
    <location>
        <begin position="88"/>
        <end position="116"/>
    </location>
</feature>
<feature type="transmembrane region" description="Helical" evidence="6">
    <location>
        <begin position="227"/>
        <end position="246"/>
    </location>
</feature>
<sequence>MGIPKKIWQAPLFKATSLNGIGVLVKIAIGFATSKVIAIFIGPSGMALAGNLRNFLTSLEGVATLGFQNGIVKYVAESKTSEAELKRTISTVFLSLFAVMAICCALLFALSGFWSAWVFNGNRTFGDIFKIMALALPFYAFSLVLIAVLNGLGNYRNVIWTNIIGNIIGLAISVGLIVEYSLFGALLAIVLSPSILFFVSIFYVSREIGILSNISMPSFDGILLKRLGAYSLMTLFSAVCVPLVYLKIRQETIAISGIDAAGHWEAINRISSYYMLFVSTLVSVYFLPKLVLATKSSEVRAIFVSYFKAVMPLFILGTILLYFLRSFAVGVLFTQDFKPVENLFFFQLLGDVLRSASMILGCCFIAKKMTKSFFVTEIFSLAFLYATSHFLLKAKGVEGLVAAHALTYLVYLIVLIGYFRKVLVSSEASYTQK</sequence>
<evidence type="ECO:0000313" key="7">
    <source>
        <dbReference type="EMBL" id="NYA71243.1"/>
    </source>
</evidence>
<evidence type="ECO:0000313" key="8">
    <source>
        <dbReference type="Proteomes" id="UP000535020"/>
    </source>
</evidence>
<keyword evidence="2" id="KW-1003">Cell membrane</keyword>
<feature type="transmembrane region" description="Helical" evidence="6">
    <location>
        <begin position="299"/>
        <end position="324"/>
    </location>
</feature>
<feature type="transmembrane region" description="Helical" evidence="6">
    <location>
        <begin position="344"/>
        <end position="366"/>
    </location>
</feature>
<name>A0A7Y8Y2A2_9FLAO</name>
<comment type="caution">
    <text evidence="7">The sequence shown here is derived from an EMBL/GenBank/DDBJ whole genome shotgun (WGS) entry which is preliminary data.</text>
</comment>
<dbReference type="InterPro" id="IPR044550">
    <property type="entry name" value="WzxE"/>
</dbReference>
<evidence type="ECO:0000256" key="5">
    <source>
        <dbReference type="ARBA" id="ARBA00023136"/>
    </source>
</evidence>
<dbReference type="InterPro" id="IPR050833">
    <property type="entry name" value="Poly_Biosynth_Transport"/>
</dbReference>
<dbReference type="AlphaFoldDB" id="A0A7Y8Y2A2"/>
<gene>
    <name evidence="7" type="ORF">HZF10_09955</name>
</gene>
<evidence type="ECO:0000256" key="6">
    <source>
        <dbReference type="SAM" id="Phobius"/>
    </source>
</evidence>
<evidence type="ECO:0000256" key="4">
    <source>
        <dbReference type="ARBA" id="ARBA00022989"/>
    </source>
</evidence>
<keyword evidence="3 6" id="KW-0812">Transmembrane</keyword>
<protein>
    <submittedName>
        <fullName evidence="7">O-antigen translocase</fullName>
    </submittedName>
</protein>
<dbReference type="PANTHER" id="PTHR30250">
    <property type="entry name" value="PST FAMILY PREDICTED COLANIC ACID TRANSPORTER"/>
    <property type="match status" value="1"/>
</dbReference>
<accession>A0A7Y8Y2A2</accession>
<dbReference type="PANTHER" id="PTHR30250:SF30">
    <property type="entry name" value="LIPID III FLIPPASE"/>
    <property type="match status" value="1"/>
</dbReference>
<feature type="transmembrane region" description="Helical" evidence="6">
    <location>
        <begin position="128"/>
        <end position="152"/>
    </location>
</feature>
<feature type="transmembrane region" description="Helical" evidence="6">
    <location>
        <begin position="400"/>
        <end position="419"/>
    </location>
</feature>
<feature type="transmembrane region" description="Helical" evidence="6">
    <location>
        <begin position="21"/>
        <end position="43"/>
    </location>
</feature>